<proteinExistence type="inferred from homology"/>
<keyword evidence="9" id="KW-0472">Membrane</keyword>
<keyword evidence="6" id="KW-0999">Mitochondrion inner membrane</keyword>
<evidence type="ECO:0000313" key="16">
    <source>
        <dbReference type="RefSeq" id="XP_029306343.1"/>
    </source>
</evidence>
<keyword evidence="7" id="KW-0406">Ion transport</keyword>
<dbReference type="PANTHER" id="PTHR12441">
    <property type="entry name" value="ATP SYNTHASE COUPLING FACTOR 6, MITOCHONDRIAL"/>
    <property type="match status" value="1"/>
</dbReference>
<evidence type="ECO:0000256" key="4">
    <source>
        <dbReference type="ARBA" id="ARBA00022547"/>
    </source>
</evidence>
<evidence type="ECO:0000256" key="7">
    <source>
        <dbReference type="ARBA" id="ARBA00023065"/>
    </source>
</evidence>
<evidence type="ECO:0000256" key="14">
    <source>
        <dbReference type="SAM" id="MobiDB-lite"/>
    </source>
</evidence>
<keyword evidence="5" id="KW-0375">Hydrogen ion transport</keyword>
<dbReference type="AlphaFoldDB" id="A0A6J2R6H4"/>
<dbReference type="RefSeq" id="XP_029306343.1">
    <property type="nucleotide sequence ID" value="XM_029450483.1"/>
</dbReference>
<sequence length="800" mass="85818">MAAALFRRGTGLCCIHRELCRVVWRPLTALFSSKPSDRNPPRRTHIKKAKPQPAVDVTQLLEQLFSQRRPGSAPPAAKARPTKPPASSSNAPLLSKTEAAASVFPAASSFKVAADNLSNVTVRTTSGSSPTSTTAASSASQAAAMESQTSTETLETKVETAKALPSSAPAHVVEEDAETSSFPAATVEPTIETTVDSLAEPKLPPVETLEAAVVEGPVEPTVNSPAEEIQTKDTDSGVSYGAKEEASIHVETLETEAAVVVGPVEPTIDETKSTDWSPVSLSHTAEEEALIETVEPAVEARHIHVETLESRAAAVAEGPVEPPIDDVAAQKVRTKSTDSAVVDISHTTKVEPIIETTVEASTCPVETLESRAAVVEGPVDVSAQKVQTNSTDWSPVSLSHTAEEELLIETVEPAVEARHFPVETLESRAAAVVAEGPVEATIDDVAAQKVETKSTDWSPVNLSAEEEPLVETTVETSTSPVSEASIETALIQNAQESAPLPLNNESTESCLVNVAVEESVSKCEDRTLESVTLHVDEALVASLNTDELLRTSVLKEQAQKQLQDLLVQTGLGAENKAAETEDSCEDEREVLTKVLSKWDSVSEDLHELEGGSELLSHVPAVLSRSPGRGAAAEQTDEEAVTLESITLLKVKAEALESEVLREMRNTLEKEAEEESGEKRREVEDMVASEETTEAQVTESLPEELQTDTLMEELLVTEGPAGPEVGGDVWDDLDPVQRLFLEKIKEYNMRRLDGGLSEVEPEYEKRLSEETAKLQRLYGGGDVSSFPQFTFSAPEMDQDSK</sequence>
<dbReference type="InParanoid" id="A0A6J2R6H4"/>
<evidence type="ECO:0000256" key="2">
    <source>
        <dbReference type="ARBA" id="ARBA00007346"/>
    </source>
</evidence>
<feature type="region of interest" description="Disordered" evidence="14">
    <location>
        <begin position="67"/>
        <end position="94"/>
    </location>
</feature>
<dbReference type="Pfam" id="PF05511">
    <property type="entry name" value="ATP-synt_F6"/>
    <property type="match status" value="1"/>
</dbReference>
<evidence type="ECO:0000256" key="11">
    <source>
        <dbReference type="ARBA" id="ARBA00059339"/>
    </source>
</evidence>
<reference evidence="16" key="1">
    <citation type="submission" date="2025-08" db="UniProtKB">
        <authorList>
            <consortium name="RefSeq"/>
        </authorList>
    </citation>
    <scope>IDENTIFICATION</scope>
</reference>
<comment type="similarity">
    <text evidence="2">Belongs to the eukaryotic ATPase subunit F6 family.</text>
</comment>
<name>A0A6J2R6H4_COTGO</name>
<evidence type="ECO:0000256" key="12">
    <source>
        <dbReference type="ARBA" id="ARBA00064647"/>
    </source>
</evidence>
<evidence type="ECO:0000313" key="15">
    <source>
        <dbReference type="Proteomes" id="UP000504630"/>
    </source>
</evidence>
<dbReference type="GO" id="GO:0015986">
    <property type="term" value="P:proton motive force-driven ATP synthesis"/>
    <property type="evidence" value="ECO:0007669"/>
    <property type="project" value="InterPro"/>
</dbReference>
<evidence type="ECO:0000256" key="10">
    <source>
        <dbReference type="ARBA" id="ARBA00029863"/>
    </source>
</evidence>
<feature type="compositionally biased region" description="Low complexity" evidence="14">
    <location>
        <begin position="124"/>
        <end position="151"/>
    </location>
</feature>
<dbReference type="InterPro" id="IPR008387">
    <property type="entry name" value="ATP_synth_f6_mt"/>
</dbReference>
<keyword evidence="15" id="KW-1185">Reference proteome</keyword>
<protein>
    <recommendedName>
        <fullName evidence="13">ATP synthase peripheral stalk subunit F6, mitochondrial</fullName>
    </recommendedName>
    <alternativeName>
        <fullName evidence="10">ATP synthase peripheral stalk subunit F6</fullName>
    </alternativeName>
</protein>
<dbReference type="PANTHER" id="PTHR12441:SF10">
    <property type="entry name" value="ATP SYNTHASE-COUPLING FACTOR 6, MITOCHONDRIAL"/>
    <property type="match status" value="1"/>
</dbReference>
<keyword evidence="3" id="KW-0813">Transport</keyword>
<dbReference type="Gene3D" id="1.10.246.110">
    <property type="entry name" value="Mitochondrial ATP synthase-coupling factor 6"/>
    <property type="match status" value="1"/>
</dbReference>
<dbReference type="SUPFAM" id="SSF111357">
    <property type="entry name" value="Mitochondrial ATP synthase coupling factor 6"/>
    <property type="match status" value="1"/>
</dbReference>
<dbReference type="GO" id="GO:0015078">
    <property type="term" value="F:proton transmembrane transporter activity"/>
    <property type="evidence" value="ECO:0007669"/>
    <property type="project" value="InterPro"/>
</dbReference>
<evidence type="ECO:0000256" key="1">
    <source>
        <dbReference type="ARBA" id="ARBA00004273"/>
    </source>
</evidence>
<feature type="compositionally biased region" description="Low complexity" evidence="14">
    <location>
        <begin position="74"/>
        <end position="94"/>
    </location>
</feature>
<feature type="region of interest" description="Disordered" evidence="14">
    <location>
        <begin position="122"/>
        <end position="182"/>
    </location>
</feature>
<feature type="region of interest" description="Disordered" evidence="14">
    <location>
        <begin position="667"/>
        <end position="699"/>
    </location>
</feature>
<dbReference type="OrthoDB" id="8902296at2759"/>
<feature type="region of interest" description="Disordered" evidence="14">
    <location>
        <begin position="32"/>
        <end position="53"/>
    </location>
</feature>
<dbReference type="Proteomes" id="UP000504630">
    <property type="component" value="Chromosome 15"/>
</dbReference>
<dbReference type="InterPro" id="IPR036204">
    <property type="entry name" value="ATP_synth_f6_sf_mt"/>
</dbReference>
<evidence type="ECO:0000256" key="9">
    <source>
        <dbReference type="ARBA" id="ARBA00023136"/>
    </source>
</evidence>
<evidence type="ECO:0000256" key="5">
    <source>
        <dbReference type="ARBA" id="ARBA00022781"/>
    </source>
</evidence>
<dbReference type="GeneID" id="115020442"/>
<evidence type="ECO:0000256" key="8">
    <source>
        <dbReference type="ARBA" id="ARBA00023128"/>
    </source>
</evidence>
<evidence type="ECO:0000256" key="3">
    <source>
        <dbReference type="ARBA" id="ARBA00022448"/>
    </source>
</evidence>
<dbReference type="KEGG" id="cgob:115020442"/>
<accession>A0A6J2R6H4</accession>
<dbReference type="FunFam" id="1.10.246.110:FF:000001">
    <property type="entry name" value="ATP synthase-coupling factor 6, mitochondrial"/>
    <property type="match status" value="1"/>
</dbReference>
<keyword evidence="4" id="KW-0138">CF(0)</keyword>
<evidence type="ECO:0000256" key="6">
    <source>
        <dbReference type="ARBA" id="ARBA00022792"/>
    </source>
</evidence>
<comment type="function">
    <text evidence="11">Subunit F6, of the mitochondrial membrane ATP synthase complex (F(1)F(0) ATP synthase or Complex V) that produces ATP from ADP in the presence of a proton gradient across the membrane which is generated by electron transport complexes of the respiratory chain. ATP synthase complex consist of a soluble F(1) head domain - the catalytic core - and a membrane F(1) domain - the membrane proton channel. These two domains are linked by a central stalk rotating inside the F(1) region and a stationary peripheral stalk. During catalysis, ATP synthesis in the catalytic domain of F(1) is coupled via a rotary mechanism of the central stalk subunits to proton translocation. In vivo, can only synthesize ATP although its ATP hydrolase activity can be activated artificially in vitro. Part of the complex F(0) domain. Part of the complex F(0) domain and the peripheric stalk, which acts as a stator to hold the catalytic alpha(3)beta(3) subcomplex and subunit a/ATP6 static relative to the rotary elements.</text>
</comment>
<comment type="subunit">
    <text evidence="12">Component of the ATP synthase complex composed at least of ATP5F1A/subunit alpha, ATP5F1B/subunit beta, ATP5MC1/subunit c (homooctomer), MT-ATP6/subunit a, MT-ATP8/subunit 8, ATP5ME/subunit e, ATP5MF/subunit f, ATP5MG/subunit g, ATP5MK/subunit k, ATP5MJ/subunit j, ATP5F1C/subunit gamma, ATP5F1D/subunit delta, ATP5F1E/subunit epsilon, ATP5PF/subunit F6, ATP5PB/subunit b, ATP5PD/subunit d, ATP5PO/subunit OSCP. ATP synthase complex consists of a soluble F(1) head domain (subunits alpha(3) and beta(3)) - the catalytic core - and a membrane F(0) domain - the membrane proton channel (subunits c, a, 8, e, f, g, k and j). These two domains are linked by a central stalk (subunits gamma, delta, and epsilon) rotating inside the F1 region and a stationary peripheral stalk (subunits F6, b, d, and OSCP).</text>
</comment>
<organism evidence="15 16">
    <name type="scientific">Cottoperca gobio</name>
    <name type="common">Frogmouth</name>
    <name type="synonym">Aphritis gobio</name>
    <dbReference type="NCBI Taxonomy" id="56716"/>
    <lineage>
        <taxon>Eukaryota</taxon>
        <taxon>Metazoa</taxon>
        <taxon>Chordata</taxon>
        <taxon>Craniata</taxon>
        <taxon>Vertebrata</taxon>
        <taxon>Euteleostomi</taxon>
        <taxon>Actinopterygii</taxon>
        <taxon>Neopterygii</taxon>
        <taxon>Teleostei</taxon>
        <taxon>Neoteleostei</taxon>
        <taxon>Acanthomorphata</taxon>
        <taxon>Eupercaria</taxon>
        <taxon>Perciformes</taxon>
        <taxon>Notothenioidei</taxon>
        <taxon>Bovichtidae</taxon>
        <taxon>Cottoperca</taxon>
    </lineage>
</organism>
<comment type="subcellular location">
    <subcellularLocation>
        <location evidence="1">Mitochondrion inner membrane</location>
    </subcellularLocation>
</comment>
<gene>
    <name evidence="16" type="primary">LOC115020442</name>
</gene>
<keyword evidence="8" id="KW-0496">Mitochondrion</keyword>
<dbReference type="GO" id="GO:0045259">
    <property type="term" value="C:proton-transporting ATP synthase complex"/>
    <property type="evidence" value="ECO:0007669"/>
    <property type="project" value="UniProtKB-KW"/>
</dbReference>
<dbReference type="GO" id="GO:0005743">
    <property type="term" value="C:mitochondrial inner membrane"/>
    <property type="evidence" value="ECO:0007669"/>
    <property type="project" value="UniProtKB-SubCell"/>
</dbReference>
<feature type="compositionally biased region" description="Basic residues" evidence="14">
    <location>
        <begin position="41"/>
        <end position="50"/>
    </location>
</feature>
<evidence type="ECO:0000256" key="13">
    <source>
        <dbReference type="ARBA" id="ARBA00073749"/>
    </source>
</evidence>